<feature type="disulfide bond" evidence="6">
    <location>
        <begin position="97"/>
        <end position="106"/>
    </location>
</feature>
<protein>
    <recommendedName>
        <fullName evidence="7">Delta-like protein</fullName>
    </recommendedName>
</protein>
<dbReference type="SMART" id="SM00179">
    <property type="entry name" value="EGF_CA"/>
    <property type="match status" value="2"/>
</dbReference>
<feature type="domain" description="EGF-like" evidence="10">
    <location>
        <begin position="142"/>
        <end position="180"/>
    </location>
</feature>
<feature type="domain" description="EGF-like" evidence="10">
    <location>
        <begin position="220"/>
        <end position="256"/>
    </location>
</feature>
<feature type="disulfide bond" evidence="6">
    <location>
        <begin position="130"/>
        <end position="139"/>
    </location>
</feature>
<keyword evidence="3 7" id="KW-0677">Repeat</keyword>
<dbReference type="CDD" id="cd00054">
    <property type="entry name" value="EGF_CA"/>
    <property type="match status" value="2"/>
</dbReference>
<feature type="disulfide bond" evidence="5">
    <location>
        <begin position="208"/>
        <end position="217"/>
    </location>
</feature>
<evidence type="ECO:0000256" key="7">
    <source>
        <dbReference type="RuleBase" id="RU280815"/>
    </source>
</evidence>
<evidence type="ECO:0000256" key="5">
    <source>
        <dbReference type="PROSITE-ProRule" id="PRU00076"/>
    </source>
</evidence>
<feature type="domain" description="DSL" evidence="11">
    <location>
        <begin position="95"/>
        <end position="139"/>
    </location>
</feature>
<feature type="transmembrane region" description="Helical" evidence="9">
    <location>
        <begin position="360"/>
        <end position="384"/>
    </location>
</feature>
<feature type="disulfide bond" evidence="5">
    <location>
        <begin position="246"/>
        <end position="255"/>
    </location>
</feature>
<dbReference type="PROSITE" id="PS00010">
    <property type="entry name" value="ASX_HYDROXYL"/>
    <property type="match status" value="2"/>
</dbReference>
<dbReference type="InterPro" id="IPR000152">
    <property type="entry name" value="EGF-type_Asp/Asn_hydroxyl_site"/>
</dbReference>
<dbReference type="PANTHER" id="PTHR24033:SF151">
    <property type="entry name" value="NOTCH 2"/>
    <property type="match status" value="1"/>
</dbReference>
<keyword evidence="4 5" id="KW-1015">Disulfide bond</keyword>
<comment type="function">
    <text evidence="7">Putative Notch ligand involved in the mediation of Notch signaling.</text>
</comment>
<dbReference type="Gene3D" id="2.10.25.10">
    <property type="entry name" value="Laminin"/>
    <property type="match status" value="3"/>
</dbReference>
<evidence type="ECO:0000256" key="1">
    <source>
        <dbReference type="ARBA" id="ARBA00022473"/>
    </source>
</evidence>
<feature type="disulfide bond" evidence="5">
    <location>
        <begin position="170"/>
        <end position="179"/>
    </location>
</feature>
<dbReference type="Pfam" id="PF07645">
    <property type="entry name" value="EGF_CA"/>
    <property type="match status" value="1"/>
</dbReference>
<organism evidence="12 13">
    <name type="scientific">Mya arenaria</name>
    <name type="common">Soft-shell clam</name>
    <dbReference type="NCBI Taxonomy" id="6604"/>
    <lineage>
        <taxon>Eukaryota</taxon>
        <taxon>Metazoa</taxon>
        <taxon>Spiralia</taxon>
        <taxon>Lophotrochozoa</taxon>
        <taxon>Mollusca</taxon>
        <taxon>Bivalvia</taxon>
        <taxon>Autobranchia</taxon>
        <taxon>Heteroconchia</taxon>
        <taxon>Euheterodonta</taxon>
        <taxon>Imparidentia</taxon>
        <taxon>Neoheterodontei</taxon>
        <taxon>Myida</taxon>
        <taxon>Myoidea</taxon>
        <taxon>Myidae</taxon>
        <taxon>Mya</taxon>
    </lineage>
</organism>
<evidence type="ECO:0000313" key="13">
    <source>
        <dbReference type="Proteomes" id="UP001164746"/>
    </source>
</evidence>
<comment type="caution">
    <text evidence="5">Lacks conserved residue(s) required for the propagation of feature annotation.</text>
</comment>
<dbReference type="InterPro" id="IPR000742">
    <property type="entry name" value="EGF"/>
</dbReference>
<keyword evidence="7 9" id="KW-0812">Transmembrane</keyword>
<name>A0ABY7FSM5_MYAAR</name>
<keyword evidence="1 7" id="KW-0217">Developmental protein</keyword>
<keyword evidence="7" id="KW-0732">Signal</keyword>
<dbReference type="InterPro" id="IPR018097">
    <property type="entry name" value="EGF_Ca-bd_CS"/>
</dbReference>
<reference evidence="12" key="1">
    <citation type="submission" date="2022-11" db="EMBL/GenBank/DDBJ databases">
        <title>Centuries of genome instability and evolution in soft-shell clam transmissible cancer (bioRxiv).</title>
        <authorList>
            <person name="Hart S.F.M."/>
            <person name="Yonemitsu M.A."/>
            <person name="Giersch R.M."/>
            <person name="Beal B.F."/>
            <person name="Arriagada G."/>
            <person name="Davis B.W."/>
            <person name="Ostrander E.A."/>
            <person name="Goff S.P."/>
            <person name="Metzger M.J."/>
        </authorList>
    </citation>
    <scope>NUCLEOTIDE SEQUENCE</scope>
    <source>
        <strain evidence="12">MELC-2E11</strain>
        <tissue evidence="12">Siphon/mantle</tissue>
    </source>
</reference>
<dbReference type="SUPFAM" id="SSF57196">
    <property type="entry name" value="EGF/Laminin"/>
    <property type="match status" value="3"/>
</dbReference>
<dbReference type="PROSITE" id="PS01187">
    <property type="entry name" value="EGF_CA"/>
    <property type="match status" value="1"/>
</dbReference>
<dbReference type="Pfam" id="PF00008">
    <property type="entry name" value="EGF"/>
    <property type="match status" value="1"/>
</dbReference>
<sequence>MNGALYITIMVEDRDSINANDNMGKIRKIFNRVPAPSERKAKWNNMDFVFKYQTIDAQARVYCDKHYYGDDCSVFCEPKDDDVDGHYYCTDAGIKICRDNWHGEACKTYCKPADDDTGHYDCGAKGEVMCHKGWEGEKCTVDINECSNASNPCLHDSECINYNGSYSCNCSESYTGLHCQEKKLFCDTRPCSNYSTCNDTLYGFQCVCEPEWTGRFCDQVVTPCTSSPCQHGGACSVSGDSYTCTCVGMWEGWNCDQDIVIMLNDNQWDDLTAGIRHLLKDLLKIEDVAIETTITYPAEEQTRVEIFVESPDPGVVGSLDKILILPEHELKTSFILPFSEKQMVIRKVRQKPDPWVQRHWYVVVVVVFVLIAIMTTIVVVMYVIKRRRRKLLVKAGNFDSTRSHSGRESIPDAAIGFDNSLYFEAKDSERLRGLPDIPNENGKLKENGRKS</sequence>
<gene>
    <name evidence="12" type="ORF">MAR_010924</name>
</gene>
<evidence type="ECO:0000259" key="11">
    <source>
        <dbReference type="PROSITE" id="PS51051"/>
    </source>
</evidence>
<dbReference type="EMBL" id="CP111025">
    <property type="protein sequence ID" value="WAR25220.1"/>
    <property type="molecule type" value="Genomic_DNA"/>
</dbReference>
<feature type="disulfide bond" evidence="6">
    <location>
        <begin position="110"/>
        <end position="122"/>
    </location>
</feature>
<dbReference type="SMART" id="SM00181">
    <property type="entry name" value="EGF"/>
    <property type="match status" value="3"/>
</dbReference>
<evidence type="ECO:0000313" key="12">
    <source>
        <dbReference type="EMBL" id="WAR25220.1"/>
    </source>
</evidence>
<dbReference type="Gene3D" id="2.10.25.140">
    <property type="match status" value="2"/>
</dbReference>
<feature type="domain" description="EGF-like" evidence="10">
    <location>
        <begin position="182"/>
        <end position="218"/>
    </location>
</feature>
<feature type="region of interest" description="Disordered" evidence="8">
    <location>
        <begin position="432"/>
        <end position="451"/>
    </location>
</feature>
<keyword evidence="2 5" id="KW-0245">EGF-like domain</keyword>
<evidence type="ECO:0000256" key="4">
    <source>
        <dbReference type="ARBA" id="ARBA00023157"/>
    </source>
</evidence>
<dbReference type="PROSITE" id="PS50026">
    <property type="entry name" value="EGF_3"/>
    <property type="match status" value="3"/>
</dbReference>
<dbReference type="InterPro" id="IPR001774">
    <property type="entry name" value="DSL"/>
</dbReference>
<dbReference type="PROSITE" id="PS51051">
    <property type="entry name" value="DSL"/>
    <property type="match status" value="1"/>
</dbReference>
<evidence type="ECO:0000256" key="9">
    <source>
        <dbReference type="SAM" id="Phobius"/>
    </source>
</evidence>
<dbReference type="InterPro" id="IPR001881">
    <property type="entry name" value="EGF-like_Ca-bd_dom"/>
</dbReference>
<evidence type="ECO:0000256" key="2">
    <source>
        <dbReference type="ARBA" id="ARBA00022536"/>
    </source>
</evidence>
<feature type="compositionally biased region" description="Basic and acidic residues" evidence="8">
    <location>
        <begin position="442"/>
        <end position="451"/>
    </location>
</feature>
<dbReference type="PANTHER" id="PTHR24033">
    <property type="entry name" value="EGF-LIKE DOMAIN-CONTAINING PROTEIN"/>
    <property type="match status" value="1"/>
</dbReference>
<keyword evidence="7 9" id="KW-0472">Membrane</keyword>
<evidence type="ECO:0000256" key="8">
    <source>
        <dbReference type="SAM" id="MobiDB-lite"/>
    </source>
</evidence>
<accession>A0ABY7FSM5</accession>
<evidence type="ECO:0000256" key="6">
    <source>
        <dbReference type="PROSITE-ProRule" id="PRU00377"/>
    </source>
</evidence>
<dbReference type="InterPro" id="IPR049883">
    <property type="entry name" value="NOTCH1_EGF-like"/>
</dbReference>
<dbReference type="SMART" id="SM00051">
    <property type="entry name" value="DSL"/>
    <property type="match status" value="2"/>
</dbReference>
<evidence type="ECO:0000259" key="10">
    <source>
        <dbReference type="PROSITE" id="PS50026"/>
    </source>
</evidence>
<comment type="subcellular location">
    <subcellularLocation>
        <location evidence="7">Membrane</location>
        <topology evidence="7">Single-pass type I membrane protein</topology>
    </subcellularLocation>
</comment>
<dbReference type="InterPro" id="IPR051830">
    <property type="entry name" value="NOTCH_homolog"/>
</dbReference>
<dbReference type="Pfam" id="PF01414">
    <property type="entry name" value="DSL"/>
    <property type="match status" value="1"/>
</dbReference>
<keyword evidence="13" id="KW-1185">Reference proteome</keyword>
<evidence type="ECO:0000256" key="3">
    <source>
        <dbReference type="ARBA" id="ARBA00022737"/>
    </source>
</evidence>
<keyword evidence="7 9" id="KW-1133">Transmembrane helix</keyword>
<dbReference type="Proteomes" id="UP001164746">
    <property type="component" value="Chromosome 14"/>
</dbReference>
<dbReference type="PROSITE" id="PS00022">
    <property type="entry name" value="EGF_1"/>
    <property type="match status" value="3"/>
</dbReference>
<proteinExistence type="predicted"/>